<dbReference type="InterPro" id="IPR011990">
    <property type="entry name" value="TPR-like_helical_dom_sf"/>
</dbReference>
<dbReference type="Gene3D" id="1.25.40.10">
    <property type="entry name" value="Tetratricopeptide repeat domain"/>
    <property type="match status" value="1"/>
</dbReference>
<feature type="repeat" description="TPR" evidence="1">
    <location>
        <begin position="95"/>
        <end position="128"/>
    </location>
</feature>
<keyword evidence="1" id="KW-0802">TPR repeat</keyword>
<dbReference type="PANTHER" id="PTHR46224">
    <property type="entry name" value="ANKYRIN REPEAT FAMILY PROTEIN"/>
    <property type="match status" value="1"/>
</dbReference>
<name>A0A835HU30_9MAGN</name>
<dbReference type="PROSITE" id="PS50005">
    <property type="entry name" value="TPR"/>
    <property type="match status" value="1"/>
</dbReference>
<protein>
    <submittedName>
        <fullName evidence="2">Uncharacterized protein</fullName>
    </submittedName>
</protein>
<dbReference type="InterPro" id="IPR051616">
    <property type="entry name" value="Cul2-RING_E3_ligase_SR"/>
</dbReference>
<dbReference type="InterPro" id="IPR019734">
    <property type="entry name" value="TPR_rpt"/>
</dbReference>
<gene>
    <name evidence="2" type="ORF">IFM89_021326</name>
</gene>
<dbReference type="SUPFAM" id="SSF48452">
    <property type="entry name" value="TPR-like"/>
    <property type="match status" value="1"/>
</dbReference>
<dbReference type="Proteomes" id="UP000631114">
    <property type="component" value="Unassembled WGS sequence"/>
</dbReference>
<keyword evidence="3" id="KW-1185">Reference proteome</keyword>
<comment type="caution">
    <text evidence="2">The sequence shown here is derived from an EMBL/GenBank/DDBJ whole genome shotgun (WGS) entry which is preliminary data.</text>
</comment>
<dbReference type="SMART" id="SM00028">
    <property type="entry name" value="TPR"/>
    <property type="match status" value="1"/>
</dbReference>
<evidence type="ECO:0000313" key="2">
    <source>
        <dbReference type="EMBL" id="KAF9606000.1"/>
    </source>
</evidence>
<sequence>MSMHVCFTNFQQAVDEARCSSTFMKDLWCAAAMVELWAEGMDCPLTDKLELIFPRMEAIYANPLDKFLLSKRSICWVLTKEEDALKCVELDHEWGEAHYREGVAWCTLQKFDKAVVAFHHGMELDPDDEELRNAFQRACQADLADAI</sequence>
<organism evidence="2 3">
    <name type="scientific">Coptis chinensis</name>
    <dbReference type="NCBI Taxonomy" id="261450"/>
    <lineage>
        <taxon>Eukaryota</taxon>
        <taxon>Viridiplantae</taxon>
        <taxon>Streptophyta</taxon>
        <taxon>Embryophyta</taxon>
        <taxon>Tracheophyta</taxon>
        <taxon>Spermatophyta</taxon>
        <taxon>Magnoliopsida</taxon>
        <taxon>Ranunculales</taxon>
        <taxon>Ranunculaceae</taxon>
        <taxon>Coptidoideae</taxon>
        <taxon>Coptis</taxon>
    </lineage>
</organism>
<dbReference type="AlphaFoldDB" id="A0A835HU30"/>
<proteinExistence type="predicted"/>
<evidence type="ECO:0000256" key="1">
    <source>
        <dbReference type="PROSITE-ProRule" id="PRU00339"/>
    </source>
</evidence>
<reference evidence="2 3" key="1">
    <citation type="submission" date="2020-10" db="EMBL/GenBank/DDBJ databases">
        <title>The Coptis chinensis genome and diversification of protoberbering-type alkaloids.</title>
        <authorList>
            <person name="Wang B."/>
            <person name="Shu S."/>
            <person name="Song C."/>
            <person name="Liu Y."/>
        </authorList>
    </citation>
    <scope>NUCLEOTIDE SEQUENCE [LARGE SCALE GENOMIC DNA]</scope>
    <source>
        <strain evidence="2">HL-2020</strain>
        <tissue evidence="2">Leaf</tissue>
    </source>
</reference>
<evidence type="ECO:0000313" key="3">
    <source>
        <dbReference type="Proteomes" id="UP000631114"/>
    </source>
</evidence>
<accession>A0A835HU30</accession>
<dbReference type="OrthoDB" id="412869at2759"/>
<dbReference type="PANTHER" id="PTHR46224:SF6">
    <property type="entry name" value="ANKYRIN REPEAT FAMILY PROTEIN"/>
    <property type="match status" value="1"/>
</dbReference>
<dbReference type="EMBL" id="JADFTS010000005">
    <property type="protein sequence ID" value="KAF9606000.1"/>
    <property type="molecule type" value="Genomic_DNA"/>
</dbReference>